<evidence type="ECO:0000313" key="9">
    <source>
        <dbReference type="Proteomes" id="UP000528824"/>
    </source>
</evidence>
<dbReference type="InterPro" id="IPR018970">
    <property type="entry name" value="Xul5P/Fru6P_PKetolase_N"/>
</dbReference>
<evidence type="ECO:0000256" key="2">
    <source>
        <dbReference type="ARBA" id="ARBA00005623"/>
    </source>
</evidence>
<dbReference type="EMBL" id="JACHBC010000008">
    <property type="protein sequence ID" value="MBB5562478.1"/>
    <property type="molecule type" value="Genomic_DNA"/>
</dbReference>
<dbReference type="InterPro" id="IPR019789">
    <property type="entry name" value="Xul5P/Fru6P_PKetolase_ThDP_BS"/>
</dbReference>
<dbReference type="InterPro" id="IPR018969">
    <property type="entry name" value="Xul5P/Fru6P_PKetolase_C"/>
</dbReference>
<evidence type="ECO:0000256" key="3">
    <source>
        <dbReference type="ARBA" id="ARBA00023052"/>
    </source>
</evidence>
<dbReference type="RefSeq" id="WP_183918148.1">
    <property type="nucleotide sequence ID" value="NZ_JACHBB010000008.1"/>
</dbReference>
<evidence type="ECO:0000256" key="1">
    <source>
        <dbReference type="ARBA" id="ARBA00001964"/>
    </source>
</evidence>
<dbReference type="HAMAP" id="MF_01403">
    <property type="entry name" value="Phosphoketolase"/>
    <property type="match status" value="1"/>
</dbReference>
<dbReference type="InterPro" id="IPR029061">
    <property type="entry name" value="THDP-binding"/>
</dbReference>
<dbReference type="Pfam" id="PF03894">
    <property type="entry name" value="XFP"/>
    <property type="match status" value="1"/>
</dbReference>
<dbReference type="Proteomes" id="UP000528824">
    <property type="component" value="Unassembled WGS sequence"/>
</dbReference>
<dbReference type="Pfam" id="PF09364">
    <property type="entry name" value="XFP_N"/>
    <property type="match status" value="1"/>
</dbReference>
<dbReference type="SUPFAM" id="SSF52518">
    <property type="entry name" value="Thiamin diphosphate-binding fold (THDP-binding)"/>
    <property type="match status" value="2"/>
</dbReference>
<dbReference type="GO" id="GO:0016832">
    <property type="term" value="F:aldehyde-lyase activity"/>
    <property type="evidence" value="ECO:0007669"/>
    <property type="project" value="UniProtKB-UniRule"/>
</dbReference>
<reference evidence="8 9" key="1">
    <citation type="submission" date="2020-08" db="EMBL/GenBank/DDBJ databases">
        <title>Genomic Encyclopedia of Type Strains, Phase IV (KMG-V): Genome sequencing to study the core and pangenomes of soil and plant-associated prokaryotes.</title>
        <authorList>
            <person name="Whitman W."/>
        </authorList>
    </citation>
    <scope>NUCLEOTIDE SEQUENCE [LARGE SCALE GENOMIC DNA]</scope>
    <source>
        <strain evidence="8 9">SEMIA 4034</strain>
    </source>
</reference>
<dbReference type="NCBIfam" id="NF003616">
    <property type="entry name" value="PRK05261.1-1"/>
    <property type="match status" value="1"/>
</dbReference>
<dbReference type="InterPro" id="IPR005593">
    <property type="entry name" value="Xul5P/Fru6P_PKetolase"/>
</dbReference>
<evidence type="ECO:0000259" key="7">
    <source>
        <dbReference type="Pfam" id="PF09364"/>
    </source>
</evidence>
<protein>
    <recommendedName>
        <fullName evidence="5">Probable phosphoketolase</fullName>
        <ecNumber evidence="5">4.1.2.-</ecNumber>
    </recommendedName>
</protein>
<organism evidence="8 9">
    <name type="scientific">Rhizobium lentis</name>
    <dbReference type="NCBI Taxonomy" id="1138194"/>
    <lineage>
        <taxon>Bacteria</taxon>
        <taxon>Pseudomonadati</taxon>
        <taxon>Pseudomonadota</taxon>
        <taxon>Alphaproteobacteria</taxon>
        <taxon>Hyphomicrobiales</taxon>
        <taxon>Rhizobiaceae</taxon>
        <taxon>Rhizobium/Agrobacterium group</taxon>
        <taxon>Rhizobium</taxon>
    </lineage>
</organism>
<dbReference type="FunFam" id="3.40.50.970:FF:000091">
    <property type="entry name" value="Xylulose-5-phosphate/fructose-6-phosphate phosphoketolase"/>
    <property type="match status" value="1"/>
</dbReference>
<dbReference type="NCBIfam" id="NF003617">
    <property type="entry name" value="PRK05261.1-2"/>
    <property type="match status" value="1"/>
</dbReference>
<dbReference type="PROSITE" id="PS60003">
    <property type="entry name" value="PHOSPHOKETOLASE_2"/>
    <property type="match status" value="1"/>
</dbReference>
<keyword evidence="3 5" id="KW-0786">Thiamine pyrophosphate</keyword>
<accession>A0A7W8XGJ6</accession>
<dbReference type="PANTHER" id="PTHR31273:SF0">
    <property type="entry name" value="PHOSPHOKETOLASE-RELATED"/>
    <property type="match status" value="1"/>
</dbReference>
<comment type="caution">
    <text evidence="8">The sequence shown here is derived from an EMBL/GenBank/DDBJ whole genome shotgun (WGS) entry which is preliminary data.</text>
</comment>
<evidence type="ECO:0000256" key="4">
    <source>
        <dbReference type="ARBA" id="ARBA00023239"/>
    </source>
</evidence>
<name>A0A7W8XGJ6_9HYPH</name>
<dbReference type="InterPro" id="IPR019790">
    <property type="entry name" value="Xul5P/Fru6P_PKetolase_CS"/>
</dbReference>
<gene>
    <name evidence="8" type="ORF">GGI59_004162</name>
</gene>
<dbReference type="NCBIfam" id="NF003621">
    <property type="entry name" value="PRK05261.1-6"/>
    <property type="match status" value="1"/>
</dbReference>
<feature type="domain" description="Xylulose 5-phosphate/Fructose 6-phosphate phosphoketolase N-terminal" evidence="7">
    <location>
        <begin position="11"/>
        <end position="373"/>
    </location>
</feature>
<evidence type="ECO:0000259" key="6">
    <source>
        <dbReference type="Pfam" id="PF09363"/>
    </source>
</evidence>
<dbReference type="InterPro" id="IPR023962">
    <property type="entry name" value="Phosphoketolase"/>
</dbReference>
<comment type="similarity">
    <text evidence="2 5">Belongs to the XFP family.</text>
</comment>
<dbReference type="PROSITE" id="PS60002">
    <property type="entry name" value="PHOSPHOKETOLASE_1"/>
    <property type="match status" value="1"/>
</dbReference>
<dbReference type="Gene3D" id="3.40.50.920">
    <property type="match status" value="1"/>
</dbReference>
<dbReference type="GO" id="GO:0005975">
    <property type="term" value="P:carbohydrate metabolic process"/>
    <property type="evidence" value="ECO:0007669"/>
    <property type="project" value="InterPro"/>
</dbReference>
<feature type="domain" description="Xylulose 5-phosphate/Fructose 6-phosphate phosphoketolase C-terminal" evidence="6">
    <location>
        <begin position="590"/>
        <end position="792"/>
    </location>
</feature>
<dbReference type="CDD" id="cd02011">
    <property type="entry name" value="TPP_PK"/>
    <property type="match status" value="1"/>
</dbReference>
<dbReference type="InterPro" id="IPR009014">
    <property type="entry name" value="Transketo_C/PFOR_II"/>
</dbReference>
<dbReference type="PIRSF" id="PIRSF017245">
    <property type="entry name" value="Phosphoketolase"/>
    <property type="match status" value="1"/>
</dbReference>
<comment type="cofactor">
    <cofactor evidence="1 5">
        <name>thiamine diphosphate</name>
        <dbReference type="ChEBI" id="CHEBI:58937"/>
    </cofactor>
</comment>
<sequence length="795" mass="89244">MEKHVSTAAALTDAELTLIDRYWRAANYLSVGQIYLLANPLLREPLKSEHIKPRLLGHWGTTPGLNFIYAHLNRLIRARDLDVVYMCGPGHGGPGMVANTYLEGSYSEIYPDISEDAEGMRKLFRQFSFPGGIPSHAAPETPGSIHEGGELGYALVHAYGAAFDNPDLIVTCVVGDGEAETGPLAASWHSNKFLNPARDGAVLPILHLNGYKIANPTILARTGDDNLRRLFEGYGYEPFFVEGHEPQDMHRQMAATLDRIFDRIGEIQRQALNGEAADGCPRWPMIVLRSPKGWTGPKEVDGKKVEGFWRAHQVPVSNCRGDDGHRKILEDWMRSYNPEDLFGSDGRLKPELRALAPLGKRRMGANPHANGGLLRTELVVPDIRDYAVDTGRRGSVMAQSTQILGHYLRDTMKLNAEGANFRIFGPDETESNRLGSVFDVTDRVWMEDIEPYDINLSRDGRVMEVLSEHLCQGWLEGYLLTGRHGLFSCYEAFIHIIDSMFNQHAKWLKVTRELEWRKPISSLNYLLTSHVWRQDHNGFSHQDPGFVDLVANKKADIVRIYLPPDANTLLWVGDHCLRTYDRVNVIVAGKQPEPQWLSMDEAIKHCEAGIGIWHWASNEEDAISPDLVMACAGDVPTMETLAAVDLLRKAIPELKIRTVNVVDLLALQSSDQHPHGLSDEAFDAIFTSDKPVIFAYHGYPYLIHRLTYKRTNHENIHVRGFIEEGTTTTPFDMTVLNQLDRFHLAIEAIERVPGLKEKAGETLAALRGKLAAHHDYVREHGEDMPEVSGWVWPAP</sequence>
<keyword evidence="4 5" id="KW-0456">Lyase</keyword>
<dbReference type="Pfam" id="PF09363">
    <property type="entry name" value="XFP_C"/>
    <property type="match status" value="1"/>
</dbReference>
<keyword evidence="9" id="KW-1185">Reference proteome</keyword>
<evidence type="ECO:0000256" key="5">
    <source>
        <dbReference type="HAMAP-Rule" id="MF_01403"/>
    </source>
</evidence>
<dbReference type="PANTHER" id="PTHR31273">
    <property type="entry name" value="PHOSPHOKETOLASE-RELATED"/>
    <property type="match status" value="1"/>
</dbReference>
<proteinExistence type="inferred from homology"/>
<dbReference type="Gene3D" id="3.40.50.970">
    <property type="match status" value="2"/>
</dbReference>
<dbReference type="AlphaFoldDB" id="A0A7W8XGJ6"/>
<dbReference type="EC" id="4.1.2.-" evidence="5"/>
<evidence type="ECO:0000313" key="8">
    <source>
        <dbReference type="EMBL" id="MBB5562478.1"/>
    </source>
</evidence>
<dbReference type="NCBIfam" id="NF003619">
    <property type="entry name" value="PRK05261.1-4"/>
    <property type="match status" value="1"/>
</dbReference>